<accession>A0A4Y2NB06</accession>
<reference evidence="1 2" key="1">
    <citation type="journal article" date="2019" name="Sci. Rep.">
        <title>Orb-weaving spider Araneus ventricosus genome elucidates the spidroin gene catalogue.</title>
        <authorList>
            <person name="Kono N."/>
            <person name="Nakamura H."/>
            <person name="Ohtoshi R."/>
            <person name="Moran D.A.P."/>
            <person name="Shinohara A."/>
            <person name="Yoshida Y."/>
            <person name="Fujiwara M."/>
            <person name="Mori M."/>
            <person name="Tomita M."/>
            <person name="Arakawa K."/>
        </authorList>
    </citation>
    <scope>NUCLEOTIDE SEQUENCE [LARGE SCALE GENOMIC DNA]</scope>
</reference>
<comment type="caution">
    <text evidence="1">The sequence shown here is derived from an EMBL/GenBank/DDBJ whole genome shotgun (WGS) entry which is preliminary data.</text>
</comment>
<keyword evidence="2" id="KW-1185">Reference proteome</keyword>
<dbReference type="AlphaFoldDB" id="A0A4Y2NB06"/>
<dbReference type="Proteomes" id="UP000499080">
    <property type="component" value="Unassembled WGS sequence"/>
</dbReference>
<proteinExistence type="predicted"/>
<protein>
    <submittedName>
        <fullName evidence="1">Uncharacterized protein</fullName>
    </submittedName>
</protein>
<evidence type="ECO:0000313" key="1">
    <source>
        <dbReference type="EMBL" id="GBN35830.1"/>
    </source>
</evidence>
<gene>
    <name evidence="1" type="ORF">AVEN_33759_1</name>
</gene>
<name>A0A4Y2NB06_ARAVE</name>
<evidence type="ECO:0000313" key="2">
    <source>
        <dbReference type="Proteomes" id="UP000499080"/>
    </source>
</evidence>
<dbReference type="EMBL" id="BGPR01008753">
    <property type="protein sequence ID" value="GBN35830.1"/>
    <property type="molecule type" value="Genomic_DNA"/>
</dbReference>
<sequence length="121" mass="13322">MGGRLTLDGISKLKDRVYDRVSGQLSIIPQTTDPFSAELSTRDSLVSKAKLSHGASTGSLLGRTENSRNIGLSHIFLSTNRVFVSQLLSGGSIQNLLIQNFSLFRGNYSSNFNELRIFTRK</sequence>
<organism evidence="1 2">
    <name type="scientific">Araneus ventricosus</name>
    <name type="common">Orbweaver spider</name>
    <name type="synonym">Epeira ventricosa</name>
    <dbReference type="NCBI Taxonomy" id="182803"/>
    <lineage>
        <taxon>Eukaryota</taxon>
        <taxon>Metazoa</taxon>
        <taxon>Ecdysozoa</taxon>
        <taxon>Arthropoda</taxon>
        <taxon>Chelicerata</taxon>
        <taxon>Arachnida</taxon>
        <taxon>Araneae</taxon>
        <taxon>Araneomorphae</taxon>
        <taxon>Entelegynae</taxon>
        <taxon>Araneoidea</taxon>
        <taxon>Araneidae</taxon>
        <taxon>Araneus</taxon>
    </lineage>
</organism>